<name>A0A0E9UNM3_ANGAN</name>
<accession>A0A0E9UNM3</accession>
<protein>
    <submittedName>
        <fullName evidence="2">Uncharacterized protein</fullName>
    </submittedName>
</protein>
<proteinExistence type="predicted"/>
<evidence type="ECO:0000256" key="1">
    <source>
        <dbReference type="SAM" id="Phobius"/>
    </source>
</evidence>
<feature type="transmembrane region" description="Helical" evidence="1">
    <location>
        <begin position="22"/>
        <end position="44"/>
    </location>
</feature>
<reference evidence="2" key="2">
    <citation type="journal article" date="2015" name="Fish Shellfish Immunol.">
        <title>Early steps in the European eel (Anguilla anguilla)-Vibrio vulnificus interaction in the gills: Role of the RtxA13 toxin.</title>
        <authorList>
            <person name="Callol A."/>
            <person name="Pajuelo D."/>
            <person name="Ebbesson L."/>
            <person name="Teles M."/>
            <person name="MacKenzie S."/>
            <person name="Amaro C."/>
        </authorList>
    </citation>
    <scope>NUCLEOTIDE SEQUENCE</scope>
</reference>
<keyword evidence="1" id="KW-0812">Transmembrane</keyword>
<keyword evidence="1" id="KW-1133">Transmembrane helix</keyword>
<evidence type="ECO:0000313" key="2">
    <source>
        <dbReference type="EMBL" id="JAH66568.1"/>
    </source>
</evidence>
<dbReference type="AlphaFoldDB" id="A0A0E9UNM3"/>
<reference evidence="2" key="1">
    <citation type="submission" date="2014-11" db="EMBL/GenBank/DDBJ databases">
        <authorList>
            <person name="Amaro Gonzalez C."/>
        </authorList>
    </citation>
    <scope>NUCLEOTIDE SEQUENCE</scope>
</reference>
<keyword evidence="1" id="KW-0472">Membrane</keyword>
<organism evidence="2">
    <name type="scientific">Anguilla anguilla</name>
    <name type="common">European freshwater eel</name>
    <name type="synonym">Muraena anguilla</name>
    <dbReference type="NCBI Taxonomy" id="7936"/>
    <lineage>
        <taxon>Eukaryota</taxon>
        <taxon>Metazoa</taxon>
        <taxon>Chordata</taxon>
        <taxon>Craniata</taxon>
        <taxon>Vertebrata</taxon>
        <taxon>Euteleostomi</taxon>
        <taxon>Actinopterygii</taxon>
        <taxon>Neopterygii</taxon>
        <taxon>Teleostei</taxon>
        <taxon>Anguilliformes</taxon>
        <taxon>Anguillidae</taxon>
        <taxon>Anguilla</taxon>
    </lineage>
</organism>
<dbReference type="EMBL" id="GBXM01042009">
    <property type="protein sequence ID" value="JAH66568.1"/>
    <property type="molecule type" value="Transcribed_RNA"/>
</dbReference>
<sequence length="53" mass="6120">MPFKIFYCFVYCSNLCNVLKHFIGVVVFAQVMTLGHLFVLSFPVTMDEKELIS</sequence>